<reference evidence="2 3" key="1">
    <citation type="submission" date="2008-06" db="EMBL/GenBank/DDBJ databases">
        <title>Complete sequence of Chloroherpeton thalassium ATCC 35110.</title>
        <authorList>
            <consortium name="US DOE Joint Genome Institute"/>
            <person name="Lucas S."/>
            <person name="Copeland A."/>
            <person name="Lapidus A."/>
            <person name="Glavina del Rio T."/>
            <person name="Dalin E."/>
            <person name="Tice H."/>
            <person name="Bruce D."/>
            <person name="Goodwin L."/>
            <person name="Pitluck S."/>
            <person name="Schmutz J."/>
            <person name="Larimer F."/>
            <person name="Land M."/>
            <person name="Hauser L."/>
            <person name="Kyrpides N."/>
            <person name="Mikhailova N."/>
            <person name="Liu Z."/>
            <person name="Li T."/>
            <person name="Zhao F."/>
            <person name="Overmann J."/>
            <person name="Bryant D.A."/>
            <person name="Richardson P."/>
        </authorList>
    </citation>
    <scope>NUCLEOTIDE SEQUENCE [LARGE SCALE GENOMIC DNA]</scope>
    <source>
        <strain evidence="3">ATCC 35110 / GB-78</strain>
    </source>
</reference>
<feature type="transmembrane region" description="Helical" evidence="1">
    <location>
        <begin position="6"/>
        <end position="29"/>
    </location>
</feature>
<dbReference type="PANTHER" id="PTHR34387">
    <property type="entry name" value="SLR1258 PROTEIN"/>
    <property type="match status" value="1"/>
</dbReference>
<name>B3QTR3_CHLT3</name>
<dbReference type="GO" id="GO:0006974">
    <property type="term" value="P:DNA damage response"/>
    <property type="evidence" value="ECO:0007669"/>
    <property type="project" value="TreeGrafter"/>
</dbReference>
<evidence type="ECO:0000313" key="3">
    <source>
        <dbReference type="Proteomes" id="UP000001208"/>
    </source>
</evidence>
<dbReference type="HOGENOM" id="CLU_077423_1_0_10"/>
<evidence type="ECO:0008006" key="4">
    <source>
        <dbReference type="Google" id="ProtNLM"/>
    </source>
</evidence>
<proteinExistence type="predicted"/>
<sequence>MENKSFHVAAFLLAVGLILGGWFIGNGFVKSRMADRYVTVKGVSERDVEADIGLWPIRFVSTDDNLALAQSKIKKSRDAIMDFLERYGIRVESVEVQKLEVNDALANQYVSGQIQSRYIITQTLMVRTKNPELFRKASQKIGELVDAGVILPATYGPESGPIYLFTRLNDIKPEMIVEATATARESALQFAKDSGSELGGIRRAYQGVFVIQPRNPAPGVMEESEFSKTVRVVSTVEYYLED</sequence>
<dbReference type="eggNOG" id="COG2859">
    <property type="taxonomic scope" value="Bacteria"/>
</dbReference>
<dbReference type="PIRSF" id="PIRSF029033">
    <property type="entry name" value="UCP029033"/>
    <property type="match status" value="1"/>
</dbReference>
<dbReference type="EMBL" id="CP001100">
    <property type="protein sequence ID" value="ACF14261.1"/>
    <property type="molecule type" value="Genomic_DNA"/>
</dbReference>
<evidence type="ECO:0000256" key="1">
    <source>
        <dbReference type="SAM" id="Phobius"/>
    </source>
</evidence>
<dbReference type="InterPro" id="IPR052022">
    <property type="entry name" value="26kDa_periplasmic_antigen"/>
</dbReference>
<dbReference type="OrthoDB" id="9806540at2"/>
<keyword evidence="1" id="KW-0812">Transmembrane</keyword>
<evidence type="ECO:0000313" key="2">
    <source>
        <dbReference type="EMBL" id="ACF14261.1"/>
    </source>
</evidence>
<keyword evidence="1" id="KW-1133">Transmembrane helix</keyword>
<protein>
    <recommendedName>
        <fullName evidence="4">SIMPL domain-containing protein</fullName>
    </recommendedName>
</protein>
<dbReference type="Gene3D" id="3.30.110.170">
    <property type="entry name" value="Protein of unknown function (DUF541), domain 1"/>
    <property type="match status" value="1"/>
</dbReference>
<keyword evidence="3" id="KW-1185">Reference proteome</keyword>
<dbReference type="InterPro" id="IPR016907">
    <property type="entry name" value="UCP029033"/>
</dbReference>
<dbReference type="KEGG" id="cts:Ctha_1804"/>
<dbReference type="Proteomes" id="UP000001208">
    <property type="component" value="Chromosome"/>
</dbReference>
<dbReference type="InterPro" id="IPR007497">
    <property type="entry name" value="SIMPL/DUF541"/>
</dbReference>
<dbReference type="RefSeq" id="WP_012500345.1">
    <property type="nucleotide sequence ID" value="NC_011026.1"/>
</dbReference>
<dbReference type="Gene3D" id="3.30.70.2970">
    <property type="entry name" value="Protein of unknown function (DUF541), domain 2"/>
    <property type="match status" value="1"/>
</dbReference>
<accession>B3QTR3</accession>
<keyword evidence="1" id="KW-0472">Membrane</keyword>
<gene>
    <name evidence="2" type="ordered locus">Ctha_1804</name>
</gene>
<dbReference type="PANTHER" id="PTHR34387:SF2">
    <property type="entry name" value="SLR1258 PROTEIN"/>
    <property type="match status" value="1"/>
</dbReference>
<organism evidence="2 3">
    <name type="scientific">Chloroherpeton thalassium (strain ATCC 35110 / GB-78)</name>
    <dbReference type="NCBI Taxonomy" id="517418"/>
    <lineage>
        <taxon>Bacteria</taxon>
        <taxon>Pseudomonadati</taxon>
        <taxon>Chlorobiota</taxon>
        <taxon>Chlorobiia</taxon>
        <taxon>Chlorobiales</taxon>
        <taxon>Chloroherpetonaceae</taxon>
        <taxon>Chloroherpeton</taxon>
    </lineage>
</organism>
<dbReference type="Pfam" id="PF04402">
    <property type="entry name" value="SIMPL"/>
    <property type="match status" value="1"/>
</dbReference>
<dbReference type="AlphaFoldDB" id="B3QTR3"/>